<keyword evidence="2" id="KW-1185">Reference proteome</keyword>
<proteinExistence type="predicted"/>
<evidence type="ECO:0000313" key="2">
    <source>
        <dbReference type="Proteomes" id="UP000254651"/>
    </source>
</evidence>
<dbReference type="AlphaFoldDB" id="A0A378UTY1"/>
<dbReference type="EMBL" id="UGQS01000003">
    <property type="protein sequence ID" value="STZ83012.1"/>
    <property type="molecule type" value="Genomic_DNA"/>
</dbReference>
<protein>
    <submittedName>
        <fullName evidence="1">Uncharacterized protein</fullName>
    </submittedName>
</protein>
<evidence type="ECO:0000313" key="1">
    <source>
        <dbReference type="EMBL" id="STZ83012.1"/>
    </source>
</evidence>
<gene>
    <name evidence="1" type="ORF">NCTC10295_02348</name>
</gene>
<sequence>MPVSFITAETMLFQLFWKTVSALPIEIGISAAFCANDSEAPEIALKITSAVSLPSLPSFLISARLFAHILGNRIKQNRG</sequence>
<reference evidence="1 2" key="1">
    <citation type="submission" date="2018-06" db="EMBL/GenBank/DDBJ databases">
        <authorList>
            <consortium name="Pathogen Informatics"/>
            <person name="Doyle S."/>
        </authorList>
    </citation>
    <scope>NUCLEOTIDE SEQUENCE [LARGE SCALE GENOMIC DNA]</scope>
    <source>
        <strain evidence="1 2">NCTC10295</strain>
    </source>
</reference>
<accession>A0A378UTY1</accession>
<name>A0A378UTY1_BERDE</name>
<dbReference type="Proteomes" id="UP000254651">
    <property type="component" value="Unassembled WGS sequence"/>
</dbReference>
<organism evidence="1 2">
    <name type="scientific">Bergeriella denitrificans</name>
    <name type="common">Neisseria denitrificans</name>
    <dbReference type="NCBI Taxonomy" id="494"/>
    <lineage>
        <taxon>Bacteria</taxon>
        <taxon>Pseudomonadati</taxon>
        <taxon>Pseudomonadota</taxon>
        <taxon>Betaproteobacteria</taxon>
        <taxon>Neisseriales</taxon>
        <taxon>Neisseriaceae</taxon>
        <taxon>Bergeriella</taxon>
    </lineage>
</organism>